<gene>
    <name evidence="1" type="ORF">ACH5RR_002858</name>
</gene>
<protein>
    <recommendedName>
        <fullName evidence="3">Reverse transcriptase RNase H-like domain-containing protein</fullName>
    </recommendedName>
</protein>
<sequence length="128" mass="15179">MLLGLDYEIQYKKGKENVIVDALSRRMEDTRLPEGNGREGVHLLTDERLSLKFEGVEDIKDLLFVDLWQLRQWKILRLLLLEIKHQLRFRLGMQHSLNASLVDGTWSRKEGFEEAEEDENFLGLRNRR</sequence>
<dbReference type="Proteomes" id="UP001630127">
    <property type="component" value="Unassembled WGS sequence"/>
</dbReference>
<proteinExistence type="predicted"/>
<accession>A0ABD3AT60</accession>
<evidence type="ECO:0008006" key="3">
    <source>
        <dbReference type="Google" id="ProtNLM"/>
    </source>
</evidence>
<evidence type="ECO:0000313" key="2">
    <source>
        <dbReference type="Proteomes" id="UP001630127"/>
    </source>
</evidence>
<name>A0ABD3AT60_9GENT</name>
<comment type="caution">
    <text evidence="1">The sequence shown here is derived from an EMBL/GenBank/DDBJ whole genome shotgun (WGS) entry which is preliminary data.</text>
</comment>
<dbReference type="EMBL" id="JBJUIK010000002">
    <property type="protein sequence ID" value="KAL3534397.1"/>
    <property type="molecule type" value="Genomic_DNA"/>
</dbReference>
<evidence type="ECO:0000313" key="1">
    <source>
        <dbReference type="EMBL" id="KAL3534397.1"/>
    </source>
</evidence>
<dbReference type="AlphaFoldDB" id="A0ABD3AT60"/>
<keyword evidence="2" id="KW-1185">Reference proteome</keyword>
<organism evidence="1 2">
    <name type="scientific">Cinchona calisaya</name>
    <dbReference type="NCBI Taxonomy" id="153742"/>
    <lineage>
        <taxon>Eukaryota</taxon>
        <taxon>Viridiplantae</taxon>
        <taxon>Streptophyta</taxon>
        <taxon>Embryophyta</taxon>
        <taxon>Tracheophyta</taxon>
        <taxon>Spermatophyta</taxon>
        <taxon>Magnoliopsida</taxon>
        <taxon>eudicotyledons</taxon>
        <taxon>Gunneridae</taxon>
        <taxon>Pentapetalae</taxon>
        <taxon>asterids</taxon>
        <taxon>lamiids</taxon>
        <taxon>Gentianales</taxon>
        <taxon>Rubiaceae</taxon>
        <taxon>Cinchonoideae</taxon>
        <taxon>Cinchoneae</taxon>
        <taxon>Cinchona</taxon>
    </lineage>
</organism>
<reference evidence="1 2" key="1">
    <citation type="submission" date="2024-11" db="EMBL/GenBank/DDBJ databases">
        <title>A near-complete genome assembly of Cinchona calisaya.</title>
        <authorList>
            <person name="Lian D.C."/>
            <person name="Zhao X.W."/>
            <person name="Wei L."/>
        </authorList>
    </citation>
    <scope>NUCLEOTIDE SEQUENCE [LARGE SCALE GENOMIC DNA]</scope>
    <source>
        <tissue evidence="1">Nenye</tissue>
    </source>
</reference>